<keyword evidence="3" id="KW-1185">Reference proteome</keyword>
<reference evidence="2" key="1">
    <citation type="journal article" date="2023" name="Science">
        <title>Genome structures resolve the early diversification of teleost fishes.</title>
        <authorList>
            <person name="Parey E."/>
            <person name="Louis A."/>
            <person name="Montfort J."/>
            <person name="Bouchez O."/>
            <person name="Roques C."/>
            <person name="Iampietro C."/>
            <person name="Lluch J."/>
            <person name="Castinel A."/>
            <person name="Donnadieu C."/>
            <person name="Desvignes T."/>
            <person name="Floi Bucao C."/>
            <person name="Jouanno E."/>
            <person name="Wen M."/>
            <person name="Mejri S."/>
            <person name="Dirks R."/>
            <person name="Jansen H."/>
            <person name="Henkel C."/>
            <person name="Chen W.J."/>
            <person name="Zahm M."/>
            <person name="Cabau C."/>
            <person name="Klopp C."/>
            <person name="Thompson A.W."/>
            <person name="Robinson-Rechavi M."/>
            <person name="Braasch I."/>
            <person name="Lecointre G."/>
            <person name="Bobe J."/>
            <person name="Postlethwait J.H."/>
            <person name="Berthelot C."/>
            <person name="Roest Crollius H."/>
            <person name="Guiguen Y."/>
        </authorList>
    </citation>
    <scope>NUCLEOTIDE SEQUENCE</scope>
    <source>
        <strain evidence="2">WJC10195</strain>
    </source>
</reference>
<organism evidence="2 3">
    <name type="scientific">Synaphobranchus kaupii</name>
    <name type="common">Kaup's arrowtooth eel</name>
    <dbReference type="NCBI Taxonomy" id="118154"/>
    <lineage>
        <taxon>Eukaryota</taxon>
        <taxon>Metazoa</taxon>
        <taxon>Chordata</taxon>
        <taxon>Craniata</taxon>
        <taxon>Vertebrata</taxon>
        <taxon>Euteleostomi</taxon>
        <taxon>Actinopterygii</taxon>
        <taxon>Neopterygii</taxon>
        <taxon>Teleostei</taxon>
        <taxon>Anguilliformes</taxon>
        <taxon>Synaphobranchidae</taxon>
        <taxon>Synaphobranchus</taxon>
    </lineage>
</organism>
<feature type="region of interest" description="Disordered" evidence="1">
    <location>
        <begin position="63"/>
        <end position="129"/>
    </location>
</feature>
<feature type="compositionally biased region" description="Basic and acidic residues" evidence="1">
    <location>
        <begin position="85"/>
        <end position="96"/>
    </location>
</feature>
<dbReference type="EMBL" id="JAINUF010000003">
    <property type="protein sequence ID" value="KAJ8368800.1"/>
    <property type="molecule type" value="Genomic_DNA"/>
</dbReference>
<feature type="compositionally biased region" description="Polar residues" evidence="1">
    <location>
        <begin position="107"/>
        <end position="121"/>
    </location>
</feature>
<evidence type="ECO:0000313" key="3">
    <source>
        <dbReference type="Proteomes" id="UP001152622"/>
    </source>
</evidence>
<gene>
    <name evidence="2" type="ORF">SKAU_G00088280</name>
</gene>
<sequence>MQCQTKDVAENVAFYHAGTGPIFKQKTWFQRPLRAQANFPAQPIRQKHIYTWVTYRSAEVHHRQSRLPRLTTGDHRAARQNSDPRWQREGMTRVKNGEASVWGGWNGQVSSEEQRTHTTASPVPRSALT</sequence>
<name>A0A9Q1FX11_SYNKA</name>
<protein>
    <submittedName>
        <fullName evidence="2">Uncharacterized protein</fullName>
    </submittedName>
</protein>
<evidence type="ECO:0000256" key="1">
    <source>
        <dbReference type="SAM" id="MobiDB-lite"/>
    </source>
</evidence>
<accession>A0A9Q1FX11</accession>
<dbReference type="Proteomes" id="UP001152622">
    <property type="component" value="Chromosome 3"/>
</dbReference>
<proteinExistence type="predicted"/>
<evidence type="ECO:0000313" key="2">
    <source>
        <dbReference type="EMBL" id="KAJ8368800.1"/>
    </source>
</evidence>
<dbReference type="AlphaFoldDB" id="A0A9Q1FX11"/>
<comment type="caution">
    <text evidence="2">The sequence shown here is derived from an EMBL/GenBank/DDBJ whole genome shotgun (WGS) entry which is preliminary data.</text>
</comment>